<accession>A0A6A5X7E5</accession>
<dbReference type="GeneID" id="54288085"/>
<keyword evidence="6" id="KW-1185">Reference proteome</keyword>
<organism evidence="5 6">
    <name type="scientific">Aaosphaeria arxii CBS 175.79</name>
    <dbReference type="NCBI Taxonomy" id="1450172"/>
    <lineage>
        <taxon>Eukaryota</taxon>
        <taxon>Fungi</taxon>
        <taxon>Dikarya</taxon>
        <taxon>Ascomycota</taxon>
        <taxon>Pezizomycotina</taxon>
        <taxon>Dothideomycetes</taxon>
        <taxon>Pleosporomycetidae</taxon>
        <taxon>Pleosporales</taxon>
        <taxon>Pleosporales incertae sedis</taxon>
        <taxon>Aaosphaeria</taxon>
    </lineage>
</organism>
<dbReference type="PANTHER" id="PTHR42877:SF4">
    <property type="entry name" value="FAD_NAD(P)-BINDING DOMAIN-CONTAINING PROTEIN-RELATED"/>
    <property type="match status" value="1"/>
</dbReference>
<dbReference type="EMBL" id="ML978081">
    <property type="protein sequence ID" value="KAF2008868.1"/>
    <property type="molecule type" value="Genomic_DNA"/>
</dbReference>
<comment type="similarity">
    <text evidence="1">Belongs to the FAD-binding monooxygenase family.</text>
</comment>
<evidence type="ECO:0000256" key="3">
    <source>
        <dbReference type="ARBA" id="ARBA00022827"/>
    </source>
</evidence>
<evidence type="ECO:0000313" key="5">
    <source>
        <dbReference type="EMBL" id="KAF2008868.1"/>
    </source>
</evidence>
<dbReference type="AlphaFoldDB" id="A0A6A5X7E5"/>
<protein>
    <submittedName>
        <fullName evidence="5">FAD/NAD(P)-binding domain-containing protein</fullName>
    </submittedName>
</protein>
<keyword evidence="3" id="KW-0274">FAD</keyword>
<keyword evidence="4" id="KW-0560">Oxidoreductase</keyword>
<dbReference type="OrthoDB" id="74360at2759"/>
<reference evidence="5" key="1">
    <citation type="journal article" date="2020" name="Stud. Mycol.">
        <title>101 Dothideomycetes genomes: a test case for predicting lifestyles and emergence of pathogens.</title>
        <authorList>
            <person name="Haridas S."/>
            <person name="Albert R."/>
            <person name="Binder M."/>
            <person name="Bloem J."/>
            <person name="Labutti K."/>
            <person name="Salamov A."/>
            <person name="Andreopoulos B."/>
            <person name="Baker S."/>
            <person name="Barry K."/>
            <person name="Bills G."/>
            <person name="Bluhm B."/>
            <person name="Cannon C."/>
            <person name="Castanera R."/>
            <person name="Culley D."/>
            <person name="Daum C."/>
            <person name="Ezra D."/>
            <person name="Gonzalez J."/>
            <person name="Henrissat B."/>
            <person name="Kuo A."/>
            <person name="Liang C."/>
            <person name="Lipzen A."/>
            <person name="Lutzoni F."/>
            <person name="Magnuson J."/>
            <person name="Mondo S."/>
            <person name="Nolan M."/>
            <person name="Ohm R."/>
            <person name="Pangilinan J."/>
            <person name="Park H.-J."/>
            <person name="Ramirez L."/>
            <person name="Alfaro M."/>
            <person name="Sun H."/>
            <person name="Tritt A."/>
            <person name="Yoshinaga Y."/>
            <person name="Zwiers L.-H."/>
            <person name="Turgeon B."/>
            <person name="Goodwin S."/>
            <person name="Spatafora J."/>
            <person name="Crous P."/>
            <person name="Grigoriev I."/>
        </authorList>
    </citation>
    <scope>NUCLEOTIDE SEQUENCE</scope>
    <source>
        <strain evidence="5">CBS 175.79</strain>
    </source>
</reference>
<sequence>MIDTNATRKYGSYPLYDRTQRAIHVVIAGAGPSGIALAIELKKIANVTFQIYEKNQDVGGTWFENRYPGAACDVASHAYQYTFECKKDWTRHFAPAEEIGDYFISVARKYGLYEHIRFDSQITGAVWNEDEAIWSIEVLQKTPVEPTQVQADVFVNAGGILNDWKWPDIMGLSKFAGKLLHTASWDHSFDWADKNIAVIGSGATSIQVVPQMQPKARKLEVFVRSPTYIIPRVGFGVESSTFNAPYLQDEVSRFQNDPKYYKVFRKKVEQQMNENFMGSVKNSQAQRDGRKWAEGLMRDSLQSKELQDKLIPDWELGCRRLTPGQPYLHAVQQPNVHVERTPITRVTPEGIETTDGVLHNFDAIVCATGFSASFSARFDIVGSGNQNLRQLWTKGAPEAYLGLAISGFPNYFVMLGPNCPIANGSLVPCIEYGAKYIAQVLKKMQTDQIRKLDVKKKMQDAFNDYTQNVHQDLVWSGSCHSWYKDSQSGRVTAVWPGSSIHYMEMIDTPRWEDFDIDYVNENPFAFMGNGVSKREALGKDLTFYLDSMPED</sequence>
<dbReference type="InterPro" id="IPR051209">
    <property type="entry name" value="FAD-bind_Monooxygenase_sf"/>
</dbReference>
<evidence type="ECO:0000256" key="4">
    <source>
        <dbReference type="ARBA" id="ARBA00023002"/>
    </source>
</evidence>
<dbReference type="GO" id="GO:0050660">
    <property type="term" value="F:flavin adenine dinucleotide binding"/>
    <property type="evidence" value="ECO:0007669"/>
    <property type="project" value="InterPro"/>
</dbReference>
<keyword evidence="2" id="KW-0285">Flavoprotein</keyword>
<dbReference type="PANTHER" id="PTHR42877">
    <property type="entry name" value="L-ORNITHINE N(5)-MONOOXYGENASE-RELATED"/>
    <property type="match status" value="1"/>
</dbReference>
<evidence type="ECO:0000256" key="1">
    <source>
        <dbReference type="ARBA" id="ARBA00010139"/>
    </source>
</evidence>
<dbReference type="GO" id="GO:0050661">
    <property type="term" value="F:NADP binding"/>
    <property type="evidence" value="ECO:0007669"/>
    <property type="project" value="InterPro"/>
</dbReference>
<dbReference type="GO" id="GO:0004499">
    <property type="term" value="F:N,N-dimethylaniline monooxygenase activity"/>
    <property type="evidence" value="ECO:0007669"/>
    <property type="project" value="InterPro"/>
</dbReference>
<dbReference type="Pfam" id="PF00743">
    <property type="entry name" value="FMO-like"/>
    <property type="match status" value="1"/>
</dbReference>
<dbReference type="PRINTS" id="PR00368">
    <property type="entry name" value="FADPNR"/>
</dbReference>
<dbReference type="RefSeq" id="XP_033377207.1">
    <property type="nucleotide sequence ID" value="XM_033530688.1"/>
</dbReference>
<dbReference type="SUPFAM" id="SSF51905">
    <property type="entry name" value="FAD/NAD(P)-binding domain"/>
    <property type="match status" value="1"/>
</dbReference>
<gene>
    <name evidence="5" type="ORF">BU24DRAFT_445366</name>
</gene>
<evidence type="ECO:0000313" key="6">
    <source>
        <dbReference type="Proteomes" id="UP000799778"/>
    </source>
</evidence>
<proteinExistence type="inferred from homology"/>
<dbReference type="InterPro" id="IPR020946">
    <property type="entry name" value="Flavin_mOase-like"/>
</dbReference>
<dbReference type="Proteomes" id="UP000799778">
    <property type="component" value="Unassembled WGS sequence"/>
</dbReference>
<name>A0A6A5X7E5_9PLEO</name>
<dbReference type="Gene3D" id="3.50.50.60">
    <property type="entry name" value="FAD/NAD(P)-binding domain"/>
    <property type="match status" value="2"/>
</dbReference>
<dbReference type="InterPro" id="IPR036188">
    <property type="entry name" value="FAD/NAD-bd_sf"/>
</dbReference>
<evidence type="ECO:0000256" key="2">
    <source>
        <dbReference type="ARBA" id="ARBA00022630"/>
    </source>
</evidence>